<dbReference type="EMBL" id="CP020557">
    <property type="protein sequence ID" value="ARF68007.1"/>
    <property type="molecule type" value="Genomic_DNA"/>
</dbReference>
<dbReference type="SUPFAM" id="SSF88713">
    <property type="entry name" value="Glycoside hydrolase/deacetylase"/>
    <property type="match status" value="1"/>
</dbReference>
<reference evidence="6 7" key="1">
    <citation type="submission" date="2017-03" db="EMBL/GenBank/DDBJ databases">
        <title>Paenibacillus larvae genome sequencing.</title>
        <authorList>
            <person name="Dingman D.W."/>
        </authorList>
    </citation>
    <scope>NUCLEOTIDE SEQUENCE [LARGE SCALE GENOMIC DNA]</scope>
    <source>
        <strain evidence="6 7">SAG 10367</strain>
    </source>
</reference>
<dbReference type="GO" id="GO:0005975">
    <property type="term" value="P:carbohydrate metabolic process"/>
    <property type="evidence" value="ECO:0007669"/>
    <property type="project" value="InterPro"/>
</dbReference>
<dbReference type="PANTHER" id="PTHR10587:SF133">
    <property type="entry name" value="CHITIN DEACETYLASE 1-RELATED"/>
    <property type="match status" value="1"/>
</dbReference>
<evidence type="ECO:0000256" key="3">
    <source>
        <dbReference type="SAM" id="MobiDB-lite"/>
    </source>
</evidence>
<keyword evidence="1" id="KW-0479">Metal-binding</keyword>
<keyword evidence="2" id="KW-0378">Hydrolase</keyword>
<evidence type="ECO:0000313" key="6">
    <source>
        <dbReference type="EMBL" id="ARF68007.1"/>
    </source>
</evidence>
<keyword evidence="4" id="KW-0732">Signal</keyword>
<evidence type="ECO:0000313" key="7">
    <source>
        <dbReference type="Proteomes" id="UP000192727"/>
    </source>
</evidence>
<dbReference type="Gene3D" id="3.20.20.370">
    <property type="entry name" value="Glycoside hydrolase/deacetylase"/>
    <property type="match status" value="1"/>
</dbReference>
<dbReference type="GO" id="GO:0046872">
    <property type="term" value="F:metal ion binding"/>
    <property type="evidence" value="ECO:0007669"/>
    <property type="project" value="UniProtKB-KW"/>
</dbReference>
<evidence type="ECO:0000256" key="2">
    <source>
        <dbReference type="ARBA" id="ARBA00022801"/>
    </source>
</evidence>
<feature type="region of interest" description="Disordered" evidence="3">
    <location>
        <begin position="30"/>
        <end position="49"/>
    </location>
</feature>
<sequence>MKKILLFAVMMAFCCTIVYGAPLETGTTQPAAPMPALEGGHAKERTPPSPLTLEELHKKYPTYFRVSGSPDKREVALTFDDVPDPRYTSKILDILKQYNVKATFFVVGNRAKQYPNLVKRMVNEGHVVGNHSYDHPNFVKLSDAAFHDQVNKTQAVLKSLIGYEPALIRPPYGNVTEEQVKWLASQKMYIIFWNVDSLDWKGLTADQIVTNILGHARPGSIILQHGGGGVGEDLSGSVEALPRIIEGFRKEGIKMTTVPDLLDIPAKK</sequence>
<dbReference type="Proteomes" id="UP000192727">
    <property type="component" value="Chromosome"/>
</dbReference>
<evidence type="ECO:0000256" key="4">
    <source>
        <dbReference type="SAM" id="SignalP"/>
    </source>
</evidence>
<dbReference type="AlphaFoldDB" id="A0A1V0USC0"/>
<dbReference type="CDD" id="cd10917">
    <property type="entry name" value="CE4_NodB_like_6s_7s"/>
    <property type="match status" value="1"/>
</dbReference>
<evidence type="ECO:0000259" key="5">
    <source>
        <dbReference type="PROSITE" id="PS51677"/>
    </source>
</evidence>
<feature type="chain" id="PRO_5012662851" evidence="4">
    <location>
        <begin position="21"/>
        <end position="268"/>
    </location>
</feature>
<dbReference type="PANTHER" id="PTHR10587">
    <property type="entry name" value="GLYCOSYL TRANSFERASE-RELATED"/>
    <property type="match status" value="1"/>
</dbReference>
<organism evidence="6 7">
    <name type="scientific">Paenibacillus larvae subsp. pulvifaciens</name>
    <dbReference type="NCBI Taxonomy" id="1477"/>
    <lineage>
        <taxon>Bacteria</taxon>
        <taxon>Bacillati</taxon>
        <taxon>Bacillota</taxon>
        <taxon>Bacilli</taxon>
        <taxon>Bacillales</taxon>
        <taxon>Paenibacillaceae</taxon>
        <taxon>Paenibacillus</taxon>
    </lineage>
</organism>
<evidence type="ECO:0000256" key="1">
    <source>
        <dbReference type="ARBA" id="ARBA00022723"/>
    </source>
</evidence>
<dbReference type="InterPro" id="IPR011330">
    <property type="entry name" value="Glyco_hydro/deAcase_b/a-brl"/>
</dbReference>
<dbReference type="InterPro" id="IPR050248">
    <property type="entry name" value="Polysacc_deacetylase_ArnD"/>
</dbReference>
<gene>
    <name evidence="6" type="ORF">B7C51_09425</name>
</gene>
<feature type="signal peptide" evidence="4">
    <location>
        <begin position="1"/>
        <end position="20"/>
    </location>
</feature>
<proteinExistence type="predicted"/>
<dbReference type="InterPro" id="IPR002509">
    <property type="entry name" value="NODB_dom"/>
</dbReference>
<feature type="domain" description="NodB homology" evidence="5">
    <location>
        <begin position="73"/>
        <end position="256"/>
    </location>
</feature>
<dbReference type="Pfam" id="PF01522">
    <property type="entry name" value="Polysacc_deac_1"/>
    <property type="match status" value="1"/>
</dbReference>
<dbReference type="GO" id="GO:0016020">
    <property type="term" value="C:membrane"/>
    <property type="evidence" value="ECO:0007669"/>
    <property type="project" value="TreeGrafter"/>
</dbReference>
<name>A0A1V0USC0_9BACL</name>
<dbReference type="RefSeq" id="WP_083039796.1">
    <property type="nucleotide sequence ID" value="NZ_CP020557.1"/>
</dbReference>
<dbReference type="GO" id="GO:0016810">
    <property type="term" value="F:hydrolase activity, acting on carbon-nitrogen (but not peptide) bonds"/>
    <property type="evidence" value="ECO:0007669"/>
    <property type="project" value="InterPro"/>
</dbReference>
<protein>
    <submittedName>
        <fullName evidence="6">Chitooligosaccharide deacetylase</fullName>
    </submittedName>
</protein>
<accession>A0A1V0USC0</accession>
<dbReference type="PROSITE" id="PS51677">
    <property type="entry name" value="NODB"/>
    <property type="match status" value="1"/>
</dbReference>